<keyword evidence="5" id="KW-1133">Transmembrane helix</keyword>
<proteinExistence type="inferred from homology"/>
<dbReference type="PANTHER" id="PTHR32347:SF14">
    <property type="entry name" value="EFFLUX SYSTEM COMPONENT YKNX-RELATED"/>
    <property type="match status" value="1"/>
</dbReference>
<comment type="subcellular location">
    <subcellularLocation>
        <location evidence="1">Cell envelope</location>
    </subcellularLocation>
</comment>
<gene>
    <name evidence="7" type="ORF">ERS852392_02495</name>
</gene>
<evidence type="ECO:0000256" key="2">
    <source>
        <dbReference type="ARBA" id="ARBA00009477"/>
    </source>
</evidence>
<dbReference type="GO" id="GO:0022857">
    <property type="term" value="F:transmembrane transporter activity"/>
    <property type="evidence" value="ECO:0007669"/>
    <property type="project" value="InterPro"/>
</dbReference>
<dbReference type="InterPro" id="IPR006143">
    <property type="entry name" value="RND_pump_MFP"/>
</dbReference>
<evidence type="ECO:0000256" key="5">
    <source>
        <dbReference type="SAM" id="Phobius"/>
    </source>
</evidence>
<accession>A0A174DAS0</accession>
<dbReference type="Gene3D" id="2.40.30.170">
    <property type="match status" value="1"/>
</dbReference>
<dbReference type="GO" id="GO:0030313">
    <property type="term" value="C:cell envelope"/>
    <property type="evidence" value="ECO:0007669"/>
    <property type="project" value="UniProtKB-SubCell"/>
</dbReference>
<dbReference type="AlphaFoldDB" id="A0A174DAS0"/>
<evidence type="ECO:0000259" key="6">
    <source>
        <dbReference type="Pfam" id="PF25990"/>
    </source>
</evidence>
<sequence>MEDNNVKEKKHFFHKKEKKTEVAEVPKKKKKVWLIVLIIAAIVIVLIGSAVKNMTSQIETAANTVEVEPVEKRDLSDSVSLKGTIAGQSKTNVMSLAAAEITAVNVQVGDIVKEGDPLVTLDQNDIEKQIAELKTNISNANAIAANDAAQKQESLNEAKQDQATTLAKATDSVNKAQASYDELVKKRDDCQTKLNNKKNELNTAGNARDTAKNELDTAKKSYQDAQAEASADPTNADLLKKANDASSVYEQKQELYTSLCTNYETINGDIKSLQAELDAYPDQLKSAEEAVNTAKSSYSDAETSTNRSVSTAQNTVDMQKYQTSTTRDLKDQLEQLQKQLADCTLSAPIGGVVTAVNVSVGDKNTAGTTMITIEDTSSLKVIVNVEEADILKIQEGMPATVSTDATGDEEIKGTVTRVVRVKNQSTNTNGTDTNTSSGYSAEITIDNTELLVGMSAKAKIVIKDRGTQLAVPYDLIRQDDNGDSYVLVAEANEDGTATAVRKNIKVGEEVDYYTEVTGGDLKEGDQLIYDNTFSVTEGQVFTPEQIYSNQALDTEGMMSTEAE</sequence>
<dbReference type="Gene3D" id="2.40.50.100">
    <property type="match status" value="2"/>
</dbReference>
<dbReference type="Pfam" id="PF25990">
    <property type="entry name" value="Beta-barrel_YknX"/>
    <property type="match status" value="1"/>
</dbReference>
<keyword evidence="5" id="KW-0812">Transmembrane</keyword>
<evidence type="ECO:0000256" key="1">
    <source>
        <dbReference type="ARBA" id="ARBA00004196"/>
    </source>
</evidence>
<organism evidence="7 8">
    <name type="scientific">Roseburia inulinivorans</name>
    <dbReference type="NCBI Taxonomy" id="360807"/>
    <lineage>
        <taxon>Bacteria</taxon>
        <taxon>Bacillati</taxon>
        <taxon>Bacillota</taxon>
        <taxon>Clostridia</taxon>
        <taxon>Lachnospirales</taxon>
        <taxon>Lachnospiraceae</taxon>
        <taxon>Roseburia</taxon>
    </lineage>
</organism>
<evidence type="ECO:0000313" key="8">
    <source>
        <dbReference type="Proteomes" id="UP000095395"/>
    </source>
</evidence>
<dbReference type="PANTHER" id="PTHR32347">
    <property type="entry name" value="EFFLUX SYSTEM COMPONENT YKNX-RELATED"/>
    <property type="match status" value="1"/>
</dbReference>
<name>A0A174DAS0_9FIRM</name>
<evidence type="ECO:0000256" key="3">
    <source>
        <dbReference type="ARBA" id="ARBA00023054"/>
    </source>
</evidence>
<dbReference type="SUPFAM" id="SSF111369">
    <property type="entry name" value="HlyD-like secretion proteins"/>
    <property type="match status" value="2"/>
</dbReference>
<dbReference type="InterPro" id="IPR058636">
    <property type="entry name" value="Beta-barrel_YknX"/>
</dbReference>
<dbReference type="InterPro" id="IPR050465">
    <property type="entry name" value="UPF0194_transport"/>
</dbReference>
<dbReference type="PRINTS" id="PR01490">
    <property type="entry name" value="RTXTOXIND"/>
</dbReference>
<reference evidence="7 8" key="1">
    <citation type="submission" date="2015-09" db="EMBL/GenBank/DDBJ databases">
        <authorList>
            <consortium name="Pathogen Informatics"/>
        </authorList>
    </citation>
    <scope>NUCLEOTIDE SEQUENCE [LARGE SCALE GENOMIC DNA]</scope>
    <source>
        <strain evidence="7 8">2789STDY5608835</strain>
    </source>
</reference>
<dbReference type="GO" id="GO:0016020">
    <property type="term" value="C:membrane"/>
    <property type="evidence" value="ECO:0007669"/>
    <property type="project" value="InterPro"/>
</dbReference>
<dbReference type="NCBIfam" id="TIGR01730">
    <property type="entry name" value="RND_mfp"/>
    <property type="match status" value="1"/>
</dbReference>
<dbReference type="EMBL" id="CYYR01000018">
    <property type="protein sequence ID" value="CUO21379.1"/>
    <property type="molecule type" value="Genomic_DNA"/>
</dbReference>
<keyword evidence="5" id="KW-0472">Membrane</keyword>
<comment type="similarity">
    <text evidence="2">Belongs to the membrane fusion protein (MFP) (TC 8.A.1) family.</text>
</comment>
<feature type="transmembrane region" description="Helical" evidence="5">
    <location>
        <begin position="32"/>
        <end position="51"/>
    </location>
</feature>
<feature type="domain" description="YknX-like beta-barrel" evidence="6">
    <location>
        <begin position="380"/>
        <end position="452"/>
    </location>
</feature>
<feature type="coiled-coil region" evidence="4">
    <location>
        <begin position="270"/>
        <end position="346"/>
    </location>
</feature>
<dbReference type="Proteomes" id="UP000095395">
    <property type="component" value="Unassembled WGS sequence"/>
</dbReference>
<keyword evidence="3 4" id="KW-0175">Coiled coil</keyword>
<dbReference type="RefSeq" id="WP_242864103.1">
    <property type="nucleotide sequence ID" value="NZ_CYYR01000018.1"/>
</dbReference>
<protein>
    <submittedName>
        <fullName evidence="7">Multidrug efflux system protein EmrA</fullName>
    </submittedName>
</protein>
<evidence type="ECO:0000313" key="7">
    <source>
        <dbReference type="EMBL" id="CUO21379.1"/>
    </source>
</evidence>
<feature type="coiled-coil region" evidence="4">
    <location>
        <begin position="123"/>
        <end position="228"/>
    </location>
</feature>
<evidence type="ECO:0000256" key="4">
    <source>
        <dbReference type="SAM" id="Coils"/>
    </source>
</evidence>